<sequence length="78" mass="7704">MRSTLGFGVCSAVLSPPDAAGEFHEGLVDKGEAFKADAQSAKVVQPRDGSLDDPAGFTQAAAVRLAAAGDLSGDAGGV</sequence>
<evidence type="ECO:0000313" key="2">
    <source>
        <dbReference type="Proteomes" id="UP000494363"/>
    </source>
</evidence>
<keyword evidence="2" id="KW-1185">Reference proteome</keyword>
<dbReference type="EMBL" id="CADIKH010000201">
    <property type="protein sequence ID" value="CAB3774911.1"/>
    <property type="molecule type" value="Genomic_DNA"/>
</dbReference>
<evidence type="ECO:0000313" key="1">
    <source>
        <dbReference type="EMBL" id="CAB3774911.1"/>
    </source>
</evidence>
<reference evidence="1 2" key="1">
    <citation type="submission" date="2020-04" db="EMBL/GenBank/DDBJ databases">
        <authorList>
            <person name="De Canck E."/>
        </authorList>
    </citation>
    <scope>NUCLEOTIDE SEQUENCE [LARGE SCALE GENOMIC DNA]</scope>
    <source>
        <strain evidence="1 2">LMG 29542</strain>
    </source>
</reference>
<dbReference type="Proteomes" id="UP000494363">
    <property type="component" value="Unassembled WGS sequence"/>
</dbReference>
<proteinExistence type="predicted"/>
<accession>A0A6J5FAS6</accession>
<protein>
    <submittedName>
        <fullName evidence="1">Uncharacterized protein</fullName>
    </submittedName>
</protein>
<dbReference type="AlphaFoldDB" id="A0A6J5FAS6"/>
<organism evidence="1 2">
    <name type="scientific">Paraburkholderia humisilvae</name>
    <dbReference type="NCBI Taxonomy" id="627669"/>
    <lineage>
        <taxon>Bacteria</taxon>
        <taxon>Pseudomonadati</taxon>
        <taxon>Pseudomonadota</taxon>
        <taxon>Betaproteobacteria</taxon>
        <taxon>Burkholderiales</taxon>
        <taxon>Burkholderiaceae</taxon>
        <taxon>Paraburkholderia</taxon>
    </lineage>
</organism>
<gene>
    <name evidence="1" type="ORF">LMG29542_08293</name>
</gene>
<name>A0A6J5FAS6_9BURK</name>